<evidence type="ECO:0000313" key="2">
    <source>
        <dbReference type="Proteomes" id="UP000094056"/>
    </source>
</evidence>
<organism evidence="1 2">
    <name type="scientific">Candidatus Scalindua rubra</name>
    <dbReference type="NCBI Taxonomy" id="1872076"/>
    <lineage>
        <taxon>Bacteria</taxon>
        <taxon>Pseudomonadati</taxon>
        <taxon>Planctomycetota</taxon>
        <taxon>Candidatus Brocadiia</taxon>
        <taxon>Candidatus Brocadiales</taxon>
        <taxon>Candidatus Scalinduaceae</taxon>
        <taxon>Candidatus Scalindua</taxon>
    </lineage>
</organism>
<proteinExistence type="predicted"/>
<dbReference type="Proteomes" id="UP000094056">
    <property type="component" value="Unassembled WGS sequence"/>
</dbReference>
<reference evidence="1 2" key="1">
    <citation type="submission" date="2016-07" db="EMBL/GenBank/DDBJ databases">
        <title>Draft genome of Scalindua rubra, obtained from a brine-seawater interface in the Red Sea, sheds light on salt adaptation in anammox bacteria.</title>
        <authorList>
            <person name="Speth D.R."/>
            <person name="Lagkouvardos I."/>
            <person name="Wang Y."/>
            <person name="Qian P.-Y."/>
            <person name="Dutilh B.E."/>
            <person name="Jetten M.S."/>
        </authorList>
    </citation>
    <scope>NUCLEOTIDE SEQUENCE [LARGE SCALE GENOMIC DNA]</scope>
    <source>
        <strain evidence="1">BSI-1</strain>
    </source>
</reference>
<gene>
    <name evidence="1" type="ORF">SCARUB_00863</name>
</gene>
<accession>A0A1E3XED0</accession>
<dbReference type="Pfam" id="PF14367">
    <property type="entry name" value="DUF4411"/>
    <property type="match status" value="1"/>
</dbReference>
<evidence type="ECO:0008006" key="3">
    <source>
        <dbReference type="Google" id="ProtNLM"/>
    </source>
</evidence>
<evidence type="ECO:0000313" key="1">
    <source>
        <dbReference type="EMBL" id="ODS33992.1"/>
    </source>
</evidence>
<dbReference type="EMBL" id="MAYW01000015">
    <property type="protein sequence ID" value="ODS33992.1"/>
    <property type="molecule type" value="Genomic_DNA"/>
</dbReference>
<protein>
    <recommendedName>
        <fullName evidence="3">DUF4411 family protein</fullName>
    </recommendedName>
</protein>
<dbReference type="AlphaFoldDB" id="A0A1E3XED0"/>
<name>A0A1E3XED0_9BACT</name>
<comment type="caution">
    <text evidence="1">The sequence shown here is derived from an EMBL/GenBank/DDBJ whole genome shotgun (WGS) entry which is preliminary data.</text>
</comment>
<dbReference type="InterPro" id="IPR016541">
    <property type="entry name" value="UCP008505"/>
</dbReference>
<sequence>MFRDVDEYQIQQLQEVKKQYDKAYWENEINKPKWADPWVVALSICEHAIVVADEKDTQNRIPAISSAFGLKCLQLIDFFKEIGIKY</sequence>